<keyword evidence="1" id="KW-0732">Signal</keyword>
<accession>A0A931G2W7</accession>
<keyword evidence="3" id="KW-1185">Reference proteome</keyword>
<feature type="chain" id="PRO_5039116916" evidence="1">
    <location>
        <begin position="21"/>
        <end position="323"/>
    </location>
</feature>
<reference evidence="2" key="1">
    <citation type="submission" date="2020-11" db="EMBL/GenBank/DDBJ databases">
        <title>Isolation and identification of active actinomycetes.</title>
        <authorList>
            <person name="Sun X."/>
        </authorList>
    </citation>
    <scope>NUCLEOTIDE SEQUENCE</scope>
    <source>
        <strain evidence="2">NEAU-A11</strain>
    </source>
</reference>
<comment type="caution">
    <text evidence="2">The sequence shown here is derived from an EMBL/GenBank/DDBJ whole genome shotgun (WGS) entry which is preliminary data.</text>
</comment>
<evidence type="ECO:0000313" key="3">
    <source>
        <dbReference type="Proteomes" id="UP000598146"/>
    </source>
</evidence>
<dbReference type="EMBL" id="JADQTO010000035">
    <property type="protein sequence ID" value="MBG0568197.1"/>
    <property type="molecule type" value="Genomic_DNA"/>
</dbReference>
<feature type="signal peptide" evidence="1">
    <location>
        <begin position="1"/>
        <end position="20"/>
    </location>
</feature>
<organism evidence="2 3">
    <name type="scientific">Actinoplanes aureus</name>
    <dbReference type="NCBI Taxonomy" id="2792083"/>
    <lineage>
        <taxon>Bacteria</taxon>
        <taxon>Bacillati</taxon>
        <taxon>Actinomycetota</taxon>
        <taxon>Actinomycetes</taxon>
        <taxon>Micromonosporales</taxon>
        <taxon>Micromonosporaceae</taxon>
        <taxon>Actinoplanes</taxon>
    </lineage>
</organism>
<dbReference type="RefSeq" id="WP_196419972.1">
    <property type="nucleotide sequence ID" value="NZ_JADQTO010000035.1"/>
</dbReference>
<proteinExistence type="predicted"/>
<name>A0A931G2W7_9ACTN</name>
<dbReference type="Proteomes" id="UP000598146">
    <property type="component" value="Unassembled WGS sequence"/>
</dbReference>
<sequence length="323" mass="34337">MINKSARRAAGVAVVLAATAAVLPVRGYEPADRDADLFAQCLTDPAVFCSVSYGTGEAVPAPIGVAHPPTLLATNGVPGCASGPARPVVDTTGPALSIIFPADRPAPPEVTFEWQHLDGSEDPIMGSREASADRTFALEAQEIGLGAGLGPGESYRWRVHTTPWDADVTEWTQWCEFTVAAGLVDLREATDLAAVQELGVVPARRYPVRLSVRQWRLVTEVLDGGDDGADHDFDGSQQEIRDRLRRISASLRQQTSGGRTTVTLTGDEWASTAEAVAGMAVSWDMMYEEEPEVGSDGTAYWTVVDRISADLGGPAHPGLGAER</sequence>
<evidence type="ECO:0000256" key="1">
    <source>
        <dbReference type="SAM" id="SignalP"/>
    </source>
</evidence>
<protein>
    <submittedName>
        <fullName evidence="2">Uncharacterized protein</fullName>
    </submittedName>
</protein>
<dbReference type="AlphaFoldDB" id="A0A931G2W7"/>
<evidence type="ECO:0000313" key="2">
    <source>
        <dbReference type="EMBL" id="MBG0568197.1"/>
    </source>
</evidence>
<gene>
    <name evidence="2" type="ORF">I4J89_42895</name>
</gene>